<dbReference type="InterPro" id="IPR011626">
    <property type="entry name" value="Alpha-macroglobulin_TED"/>
</dbReference>
<dbReference type="Pfam" id="PF07703">
    <property type="entry name" value="A2M_BRD"/>
    <property type="match status" value="1"/>
</dbReference>
<dbReference type="EMBL" id="AKHW03004323">
    <property type="protein sequence ID" value="KYO30131.1"/>
    <property type="molecule type" value="Genomic_DNA"/>
</dbReference>
<gene>
    <name evidence="5" type="ORF">Y1Q_0017396</name>
</gene>
<dbReference type="InterPro" id="IPR040839">
    <property type="entry name" value="MG4"/>
</dbReference>
<dbReference type="PANTHER" id="PTHR11412:SF111">
    <property type="entry name" value="VENOM FACTOR"/>
    <property type="match status" value="1"/>
</dbReference>
<keyword evidence="3" id="KW-1015">Disulfide bond</keyword>
<evidence type="ECO:0000256" key="2">
    <source>
        <dbReference type="ARBA" id="ARBA00022525"/>
    </source>
</evidence>
<dbReference type="Gene3D" id="1.50.10.20">
    <property type="match status" value="1"/>
</dbReference>
<dbReference type="Pfam" id="PF01821">
    <property type="entry name" value="ANATO"/>
    <property type="match status" value="1"/>
</dbReference>
<sequence length="860" mass="95719">MFNEPVDGYALAIFGIRTETQRNFLQESLQRVDITQGMGTATLMLDVLHNAFKNPEELVDAIIFINVTVFSAGGDTALAEKSGVRIARTPYRIQFFRMPGFFKPGMPFSIRVYVTNVDESPAVGVCICSGAQQSRTTEEGLAFLNLNTAAGQKVLEIEVQTCEAGLIPDQQARVTMTAHAYQTQSGSGNLLHIQADLQPPSVGSTLQLLLQIGQPNNNIKQFTILVLSKGQIVGAWVQPCSQGSTVTGWGLQVEPSMLPSFRVVAFYYLASGEIVADAMWLGIKDSCMGTLRVGPTDLMDMLRSFRPDGELRLMVTGDARALVGLVAVDQALLTLGKKNKLTQKKIWDMVERYDIACSAGSGQNHVGVFTDAGLDMVTNIGIRTVARTELLCPQQSHRRHRSLKKLERKTKVEGYEMPLERQCCMAGMQESPMGHTCEKRVHRVHQGPSCRAAFLDCCRLSQDLSQEERAQLLLGKSADYEDEEECWEEDCSEEMNMMVCSFFPESWLWVQEVLPNTTDSSGIVKHQIKTKLPHSITTWHILAVSMRKDRGTGTFRGCSSGVRDTSRAGIYVSAPYTVLVKLPFFVDLRLPPAAIRNEQLELRAVLYNYLSEKVRVRVEFPFQEGLCSAAQPEKSARQLVWVPQDLHCAGGEQQRLQRSIILDPRGKPQVELIQGRHLDNLVPDTEAEVFLSVQGNLLGETLVGGLELGGDVLQQLVVLPNGCVEQNIFRVTPNILLTHYLDAMRQWHRIGVDHRDCTIQHILHGYARQMQYRESDGSYFPYRGSTGSTWLTAYILKVFTMAHLLVNTIDLQALCSSAAWLIRKKQGSEGHFFENAPIYTPAMQVSSSHWMGTRLAVGGK</sequence>
<dbReference type="PROSITE" id="PS01177">
    <property type="entry name" value="ANAPHYLATOXIN_1"/>
    <property type="match status" value="1"/>
</dbReference>
<keyword evidence="2" id="KW-0964">Secreted</keyword>
<evidence type="ECO:0000256" key="1">
    <source>
        <dbReference type="ARBA" id="ARBA00004613"/>
    </source>
</evidence>
<feature type="domain" description="Anaphylatoxin-like" evidence="4">
    <location>
        <begin position="423"/>
        <end position="458"/>
    </location>
</feature>
<dbReference type="GO" id="GO:0004866">
    <property type="term" value="F:endopeptidase inhibitor activity"/>
    <property type="evidence" value="ECO:0007669"/>
    <property type="project" value="InterPro"/>
</dbReference>
<dbReference type="InterPro" id="IPR008930">
    <property type="entry name" value="Terpenoid_cyclase/PrenylTrfase"/>
</dbReference>
<dbReference type="Gene3D" id="6.20.50.160">
    <property type="match status" value="1"/>
</dbReference>
<dbReference type="SUPFAM" id="SSF47686">
    <property type="entry name" value="Anaphylotoxins (complement system)"/>
    <property type="match status" value="1"/>
</dbReference>
<dbReference type="Gene3D" id="2.60.40.1940">
    <property type="match status" value="1"/>
</dbReference>
<dbReference type="Proteomes" id="UP000050525">
    <property type="component" value="Unassembled WGS sequence"/>
</dbReference>
<dbReference type="PROSITE" id="PS01178">
    <property type="entry name" value="ANAPHYLATOXIN_2"/>
    <property type="match status" value="1"/>
</dbReference>
<dbReference type="InterPro" id="IPR013783">
    <property type="entry name" value="Ig-like_fold"/>
</dbReference>
<dbReference type="InterPro" id="IPR018081">
    <property type="entry name" value="Anaphylatoxin_comp_syst"/>
</dbReference>
<dbReference type="Pfam" id="PF07678">
    <property type="entry name" value="TED_complement"/>
    <property type="match status" value="1"/>
</dbReference>
<dbReference type="SMART" id="SM01419">
    <property type="entry name" value="Thiol-ester_cl"/>
    <property type="match status" value="1"/>
</dbReference>
<dbReference type="PANTHER" id="PTHR11412">
    <property type="entry name" value="MACROGLOBULIN / COMPLEMENT"/>
    <property type="match status" value="1"/>
</dbReference>
<dbReference type="InterPro" id="IPR000020">
    <property type="entry name" value="Anaphylatoxin/fibulin"/>
</dbReference>
<dbReference type="SMART" id="SM01359">
    <property type="entry name" value="A2M_N_2"/>
    <property type="match status" value="1"/>
</dbReference>
<name>A0A151N007_ALLMI</name>
<evidence type="ECO:0000259" key="4">
    <source>
        <dbReference type="PROSITE" id="PS01178"/>
    </source>
</evidence>
<dbReference type="SMART" id="SM00104">
    <property type="entry name" value="ANATO"/>
    <property type="match status" value="1"/>
</dbReference>
<dbReference type="Gene3D" id="2.20.130.20">
    <property type="match status" value="1"/>
</dbReference>
<dbReference type="Gene3D" id="2.60.40.1930">
    <property type="match status" value="1"/>
</dbReference>
<dbReference type="Pfam" id="PF00207">
    <property type="entry name" value="A2M"/>
    <property type="match status" value="2"/>
</dbReference>
<evidence type="ECO:0000256" key="3">
    <source>
        <dbReference type="ARBA" id="ARBA00023157"/>
    </source>
</evidence>
<organism evidence="5 6">
    <name type="scientific">Alligator mississippiensis</name>
    <name type="common">American alligator</name>
    <dbReference type="NCBI Taxonomy" id="8496"/>
    <lineage>
        <taxon>Eukaryota</taxon>
        <taxon>Metazoa</taxon>
        <taxon>Chordata</taxon>
        <taxon>Craniata</taxon>
        <taxon>Vertebrata</taxon>
        <taxon>Euteleostomi</taxon>
        <taxon>Archelosauria</taxon>
        <taxon>Archosauria</taxon>
        <taxon>Crocodylia</taxon>
        <taxon>Alligatoridae</taxon>
        <taxon>Alligatorinae</taxon>
        <taxon>Alligator</taxon>
    </lineage>
</organism>
<keyword evidence="6" id="KW-1185">Reference proteome</keyword>
<dbReference type="SUPFAM" id="SSF48239">
    <property type="entry name" value="Terpenoid cyclases/Protein prenyltransferases"/>
    <property type="match status" value="1"/>
</dbReference>
<comment type="caution">
    <text evidence="5">The sequence shown here is derived from an EMBL/GenBank/DDBJ whole genome shotgun (WGS) entry which is preliminary data.</text>
</comment>
<dbReference type="GO" id="GO:0005615">
    <property type="term" value="C:extracellular space"/>
    <property type="evidence" value="ECO:0007669"/>
    <property type="project" value="InterPro"/>
</dbReference>
<dbReference type="InterPro" id="IPR011625">
    <property type="entry name" value="A2M_N_BRD"/>
</dbReference>
<reference evidence="5 6" key="1">
    <citation type="journal article" date="2012" name="Genome Biol.">
        <title>Sequencing three crocodilian genomes to illuminate the evolution of archosaurs and amniotes.</title>
        <authorList>
            <person name="St John J.A."/>
            <person name="Braun E.L."/>
            <person name="Isberg S.R."/>
            <person name="Miles L.G."/>
            <person name="Chong A.Y."/>
            <person name="Gongora J."/>
            <person name="Dalzell P."/>
            <person name="Moran C."/>
            <person name="Bed'hom B."/>
            <person name="Abzhanov A."/>
            <person name="Burgess S.C."/>
            <person name="Cooksey A.M."/>
            <person name="Castoe T.A."/>
            <person name="Crawford N.G."/>
            <person name="Densmore L.D."/>
            <person name="Drew J.C."/>
            <person name="Edwards S.V."/>
            <person name="Faircloth B.C."/>
            <person name="Fujita M.K."/>
            <person name="Greenwold M.J."/>
            <person name="Hoffmann F.G."/>
            <person name="Howard J.M."/>
            <person name="Iguchi T."/>
            <person name="Janes D.E."/>
            <person name="Khan S.Y."/>
            <person name="Kohno S."/>
            <person name="de Koning A.J."/>
            <person name="Lance S.L."/>
            <person name="McCarthy F.M."/>
            <person name="McCormack J.E."/>
            <person name="Merchant M.E."/>
            <person name="Peterson D.G."/>
            <person name="Pollock D.D."/>
            <person name="Pourmand N."/>
            <person name="Raney B.J."/>
            <person name="Roessler K.A."/>
            <person name="Sanford J.R."/>
            <person name="Sawyer R.H."/>
            <person name="Schmidt C.J."/>
            <person name="Triplett E.W."/>
            <person name="Tuberville T.D."/>
            <person name="Venegas-Anaya M."/>
            <person name="Howard J.T."/>
            <person name="Jarvis E.D."/>
            <person name="Guillette L.J.Jr."/>
            <person name="Glenn T.C."/>
            <person name="Green R.E."/>
            <person name="Ray D.A."/>
        </authorList>
    </citation>
    <scope>NUCLEOTIDE SEQUENCE [LARGE SCALE GENOMIC DNA]</scope>
    <source>
        <strain evidence="5">KSC_2009_1</strain>
    </source>
</reference>
<dbReference type="InterPro" id="IPR001599">
    <property type="entry name" value="Macroglobln_a2"/>
</dbReference>
<dbReference type="Pfam" id="PF17789">
    <property type="entry name" value="MG4"/>
    <property type="match status" value="1"/>
</dbReference>
<dbReference type="CDD" id="cd00017">
    <property type="entry name" value="ANATO"/>
    <property type="match status" value="1"/>
</dbReference>
<dbReference type="AlphaFoldDB" id="A0A151N007"/>
<dbReference type="STRING" id="8496.A0A151N007"/>
<proteinExistence type="predicted"/>
<accession>A0A151N007</accession>
<dbReference type="Gene3D" id="1.20.91.20">
    <property type="entry name" value="Anaphylotoxins (complement system)"/>
    <property type="match status" value="1"/>
</dbReference>
<dbReference type="InterPro" id="IPR047565">
    <property type="entry name" value="Alpha-macroglob_thiol-ester_cl"/>
</dbReference>
<protein>
    <submittedName>
        <fullName evidence="5">A.superbus venom factor 1-like</fullName>
    </submittedName>
</protein>
<dbReference type="Gene3D" id="1.20.50.70">
    <property type="match status" value="1"/>
</dbReference>
<dbReference type="SMART" id="SM01360">
    <property type="entry name" value="A2M"/>
    <property type="match status" value="1"/>
</dbReference>
<evidence type="ECO:0000313" key="5">
    <source>
        <dbReference type="EMBL" id="KYO30131.1"/>
    </source>
</evidence>
<dbReference type="InterPro" id="IPR050473">
    <property type="entry name" value="A2M/Complement_sys"/>
</dbReference>
<dbReference type="Gene3D" id="2.60.40.10">
    <property type="entry name" value="Immunoglobulins"/>
    <property type="match status" value="2"/>
</dbReference>
<evidence type="ECO:0000313" key="6">
    <source>
        <dbReference type="Proteomes" id="UP000050525"/>
    </source>
</evidence>
<comment type="subcellular location">
    <subcellularLocation>
        <location evidence="1">Secreted</location>
    </subcellularLocation>
</comment>